<comment type="caution">
    <text evidence="2">The sequence shown here is derived from an EMBL/GenBank/DDBJ whole genome shotgun (WGS) entry which is preliminary data.</text>
</comment>
<keyword evidence="3" id="KW-1185">Reference proteome</keyword>
<evidence type="ECO:0000313" key="2">
    <source>
        <dbReference type="EMBL" id="PNG74476.1"/>
    </source>
</evidence>
<reference evidence="2 3" key="1">
    <citation type="journal article" date="2017" name="Mol. Biol. Evol.">
        <title>The 4-celled Tetrabaena socialis nuclear genome reveals the essential components for genetic control of cell number at the origin of multicellularity in the volvocine lineage.</title>
        <authorList>
            <person name="Featherston J."/>
            <person name="Arakaki Y."/>
            <person name="Hanschen E.R."/>
            <person name="Ferris P.J."/>
            <person name="Michod R.E."/>
            <person name="Olson B.J.S.C."/>
            <person name="Nozaki H."/>
            <person name="Durand P.M."/>
        </authorList>
    </citation>
    <scope>NUCLEOTIDE SEQUENCE [LARGE SCALE GENOMIC DNA]</scope>
    <source>
        <strain evidence="2 3">NIES-571</strain>
    </source>
</reference>
<gene>
    <name evidence="2" type="ORF">TSOC_015382</name>
</gene>
<dbReference type="Proteomes" id="UP000236333">
    <property type="component" value="Unassembled WGS sequence"/>
</dbReference>
<organism evidence="2 3">
    <name type="scientific">Tetrabaena socialis</name>
    <dbReference type="NCBI Taxonomy" id="47790"/>
    <lineage>
        <taxon>Eukaryota</taxon>
        <taxon>Viridiplantae</taxon>
        <taxon>Chlorophyta</taxon>
        <taxon>core chlorophytes</taxon>
        <taxon>Chlorophyceae</taxon>
        <taxon>CS clade</taxon>
        <taxon>Chlamydomonadales</taxon>
        <taxon>Tetrabaenaceae</taxon>
        <taxon>Tetrabaena</taxon>
    </lineage>
</organism>
<name>A0A2J7XFC0_9CHLO</name>
<proteinExistence type="predicted"/>
<dbReference type="AlphaFoldDB" id="A0A2J7XFC0"/>
<feature type="non-terminal residue" evidence="2">
    <location>
        <position position="69"/>
    </location>
</feature>
<sequence>YLPLLHSWADRLTAFKPGSMGEVAALVAELDRQLAVLCDEAAVIRRRAGGHGGRRRGAAVAGGPLRHAP</sequence>
<evidence type="ECO:0000313" key="3">
    <source>
        <dbReference type="Proteomes" id="UP000236333"/>
    </source>
</evidence>
<accession>A0A2J7XFC0</accession>
<feature type="region of interest" description="Disordered" evidence="1">
    <location>
        <begin position="48"/>
        <end position="69"/>
    </location>
</feature>
<evidence type="ECO:0000256" key="1">
    <source>
        <dbReference type="SAM" id="MobiDB-lite"/>
    </source>
</evidence>
<feature type="compositionally biased region" description="Basic residues" evidence="1">
    <location>
        <begin position="48"/>
        <end position="57"/>
    </location>
</feature>
<feature type="non-terminal residue" evidence="2">
    <location>
        <position position="1"/>
    </location>
</feature>
<dbReference type="EMBL" id="PGGS01005226">
    <property type="protein sequence ID" value="PNG74476.1"/>
    <property type="molecule type" value="Genomic_DNA"/>
</dbReference>
<protein>
    <submittedName>
        <fullName evidence="2">Uncharacterized protein</fullName>
    </submittedName>
</protein>